<dbReference type="Pfam" id="PF14349">
    <property type="entry name" value="SprA_N"/>
    <property type="match status" value="2"/>
</dbReference>
<comment type="caution">
    <text evidence="3">The sequence shown here is derived from an EMBL/GenBank/DDBJ whole genome shotgun (WGS) entry which is preliminary data.</text>
</comment>
<evidence type="ECO:0000313" key="3">
    <source>
        <dbReference type="EMBL" id="GAA4433947.1"/>
    </source>
</evidence>
<feature type="domain" description="Gliding motility protein SprA N-terminal" evidence="2">
    <location>
        <begin position="1091"/>
        <end position="1599"/>
    </location>
</feature>
<proteinExistence type="predicted"/>
<keyword evidence="4" id="KW-1185">Reference proteome</keyword>
<feature type="region of interest" description="Disordered" evidence="1">
    <location>
        <begin position="1140"/>
        <end position="1169"/>
    </location>
</feature>
<gene>
    <name evidence="3" type="primary">sprA</name>
    <name evidence="3" type="ORF">GCM10023091_08210</name>
</gene>
<evidence type="ECO:0000259" key="2">
    <source>
        <dbReference type="Pfam" id="PF14349"/>
    </source>
</evidence>
<dbReference type="InterPro" id="IPR026377">
    <property type="entry name" value="Cell_surface_SprA"/>
</dbReference>
<feature type="compositionally biased region" description="Polar residues" evidence="1">
    <location>
        <begin position="1140"/>
        <end position="1162"/>
    </location>
</feature>
<dbReference type="NCBIfam" id="TIGR04189">
    <property type="entry name" value="surface_SprA"/>
    <property type="match status" value="1"/>
</dbReference>
<sequence length="2388" mass="271950">MAAVPVTDVPVAGRYDLKFYQPVVDTLPDTTRKEQVRSGRGTKLNWKDYYRNRFLEPRPKSPIYQKPPSNVSTQIELSPSGDIVVSEQVESQKGNLEYRPTESIDLKDYNAIQNRRVFDNLLRDYAGKSEAYGAGRLLPKLDLPPSLDRLLGNDFLDLMPNGFVTMDIGFMNQFNDNPSIPIRQRRNFDFVFKPQININFNAKISERLGFLTNYDTKASFKFENLLKLNYKGKDESFIKSVQAGNVNWITNTQLIPGMQNLFGLKTEMQFGRLRATFVASQQRSRKDRIVLRGGAQGKEFEIRSDNYEENKHFFLSHLFREQYEKSLKTLPNVTSPAVVTRIEVYVTNRTANTAALRNVVGFTNITENSTQTPVDMREDPLYRSLLTYPAFRQVDQTNTTLTSAPLSLKKNIDYELLRGAKKLTPERDYIFNPQLGYLSLVVPLRNDEVLAVAYEYTYRGRSYKVGELTEDYQNLRDDEVIALKLLKSSTIRNNTAQPMWDLMMKNIYSLGGSQIDKQGFQLRIIYKDDVTGIDNPNLQVGRRLQNLPLVRAMMLDRMNNVGDFQADGNFDYVEGYTVDPQNGRIIFPVLEPFGKTIASYFDADEAELARQYVFDELYRTTMIEAQQINEKNKYYLKGSYMSANGADIQLPFGVSEESVMVMSGGVALARGSDYIVEAQAGRLRIVNPSVMNSGREIVVEYEKPDLFDNQIRTLVGTRLDYLLNKDVRIGMTAMHYNETPAGFLKRVAIGNEPASNTIIGVDGSIRKEAPFLTRLLDKLPLIQTKEMSYIHFKGEAAQLFPGLNRRVNGRAIVDDFETSRTVYDLARQATMWKLGATPQNSVKFPFNGAGSQKLDYAFNRGKISVYNVDNVFSGNDFGANIGMPVLPESDVKNHYERMFMPQELFPGKALPVVNLPLTILDVAYYPAERGMYNYNPDLTSQGRLKDPKKSFAAVTRAISADNDFDNANIETIDFWLLNPFINSPNGVVRAGYTDASGNNIDRTATGGKLVFNLGDISEDIIPDERYNFENGLPIAERVVGVNVDSTQWGYVTRQQFVINAFSNEPGGRARQDVGFDGMNSNDERAFFAESFLNKVESTVSPQAMELIRQDPSGDDFDFYLGEKWDAEKANVLQRYKNFLGTENNSPESTQNRNQFTQANTNLPDGEDLNTDNTINNNEEYYEYEIDLQPGQLEVGKGYIVDKTSSGEAEWYLFRIPVREFTGKTDNMNSFKSIRFMRMYLTDFENPVVLRFAQLQLVGQQYRKYTYDLNAVNQMEVPEKYDAKFTVGTVSVEENGQVGSEASGKYVYAVPPGWERDRDFTQPNQNFLLNEQAMSLCVTGLKDGDSRGVFKNVNLDLQFRKRLKMYVHMHSDDPIVGGTGVFMRLGTDVSQNYYEVEKINLIATRPGDAAASAIWPEANEMNFLLEDLINAKSQRNREWGRSYSQPYSVTSADGQYRITVMGNPDLSLVRVVMIGARNPVSEDERPQSFCLWVNEMHAEGFDQTAGWSAIGQLDAKLADLATIKATGRVETFGFGGVQTKIGERSRAFTSDFGIASNISVDKFLPENWGFSIPLFLNYDRKQITPTYDPLDPDMRLNNSLDNLRSFDERERYKRMVVDNTTRRGINLSNVRKMRVGTSNRTPHLYDFENFAFTYAFNDLKKSNILTESFLQKMYKGGIAYAFSKNAKPFEPFKKWKTTNAYTTFIKDFNLNLYPTSIAIRGDVERSFVRTQLRNAELTTDGQLPYFEKFFWFNRFYDLTWNLTKSMVVSYNASARAIVDEPYGDLDSKAKKDTLWRNFANLGRIKDFDQRINLTWRLPLDKIPFTDWIAADYNHRIGYNFMANALGAVDENGAEFGNILRNSRERGISGRVDFVALYNKLRYLKFANTPRAAKKNFTRSPGDIEEARSQSSQLLKDFTRVLMTVRGINVSYSVLETTALPGFLGAPRFFGMDKGGAPGLGFVLGEQQRDFQKQAASRGWLTTSRILNQPFQQTIDKRFEANTTLEPFKDLQINVKADYTRKDVYQEFYRPDEGGVFRSESPLRNGQYSMSFLSFRTALAKMNRDHTSPVFDNFIKYRQLIADRLNRDVNNIGEGTYNGNSQDVLIPAFFAAYSGRGADSTGKMRTSPFLKFPFPNWSVRYNGLSQIPLFKNIFQSFSLEHNYTSTYSVGNFTSSLNYEEMYVNLAVTGYLMASNLVNNNPLYSHVNEYGHYIPVFAMSTITMAERFSPLIGVNFRTTGALTGRIDYNRDRTVALNLANTQMQELFNQDLTVTLGFTKSNVAIPFKINGVRKRLKNDLTAQMSVTFRDTRSIQRKIIEIEEAGVKREVAENTPTAGNINFQLRPTINYVVSNRLTLQFYFERMFNDPLVSNSFYRSVSSGGVQLRFNLGE</sequence>
<dbReference type="InterPro" id="IPR025684">
    <property type="entry name" value="SprA_N_dom"/>
</dbReference>
<feature type="domain" description="Gliding motility protein SprA N-terminal" evidence="2">
    <location>
        <begin position="160"/>
        <end position="370"/>
    </location>
</feature>
<name>A0ABP8LQ10_9BACT</name>
<protein>
    <submittedName>
        <fullName evidence="3">Cell surface protein SprA</fullName>
    </submittedName>
</protein>
<dbReference type="EMBL" id="BAABEY010000010">
    <property type="protein sequence ID" value="GAA4433947.1"/>
    <property type="molecule type" value="Genomic_DNA"/>
</dbReference>
<dbReference type="Proteomes" id="UP001501508">
    <property type="component" value="Unassembled WGS sequence"/>
</dbReference>
<reference evidence="4" key="1">
    <citation type="journal article" date="2019" name="Int. J. Syst. Evol. Microbiol.">
        <title>The Global Catalogue of Microorganisms (GCM) 10K type strain sequencing project: providing services to taxonomists for standard genome sequencing and annotation.</title>
        <authorList>
            <consortium name="The Broad Institute Genomics Platform"/>
            <consortium name="The Broad Institute Genome Sequencing Center for Infectious Disease"/>
            <person name="Wu L."/>
            <person name="Ma J."/>
        </authorList>
    </citation>
    <scope>NUCLEOTIDE SEQUENCE [LARGE SCALE GENOMIC DNA]</scope>
    <source>
        <strain evidence="4">JCM 31920</strain>
    </source>
</reference>
<evidence type="ECO:0000313" key="4">
    <source>
        <dbReference type="Proteomes" id="UP001501508"/>
    </source>
</evidence>
<organism evidence="3 4">
    <name type="scientific">Ravibacter arvi</name>
    <dbReference type="NCBI Taxonomy" id="2051041"/>
    <lineage>
        <taxon>Bacteria</taxon>
        <taxon>Pseudomonadati</taxon>
        <taxon>Bacteroidota</taxon>
        <taxon>Cytophagia</taxon>
        <taxon>Cytophagales</taxon>
        <taxon>Spirosomataceae</taxon>
        <taxon>Ravibacter</taxon>
    </lineage>
</organism>
<accession>A0ABP8LQ10</accession>
<evidence type="ECO:0000256" key="1">
    <source>
        <dbReference type="SAM" id="MobiDB-lite"/>
    </source>
</evidence>